<feature type="domain" description="DDH" evidence="6">
    <location>
        <begin position="34"/>
        <end position="210"/>
    </location>
</feature>
<protein>
    <submittedName>
        <fullName evidence="8">Exopolyphosphatase</fullName>
        <ecNumber evidence="8">3.6.1.11</ecNumber>
    </submittedName>
</protein>
<comment type="cofactor">
    <cofactor evidence="1">
        <name>Mn(2+)</name>
        <dbReference type="ChEBI" id="CHEBI:29035"/>
    </cofactor>
</comment>
<organism evidence="8 9">
    <name type="scientific">Malassezia psittaci</name>
    <dbReference type="NCBI Taxonomy" id="1821823"/>
    <lineage>
        <taxon>Eukaryota</taxon>
        <taxon>Fungi</taxon>
        <taxon>Dikarya</taxon>
        <taxon>Basidiomycota</taxon>
        <taxon>Ustilaginomycotina</taxon>
        <taxon>Malasseziomycetes</taxon>
        <taxon>Malasseziales</taxon>
        <taxon>Malasseziaceae</taxon>
        <taxon>Malassezia</taxon>
    </lineage>
</organism>
<gene>
    <name evidence="8" type="primary">PPX1_1</name>
    <name evidence="8" type="ORF">MPSI1_000028</name>
</gene>
<dbReference type="AlphaFoldDB" id="A0AAF0JI56"/>
<dbReference type="GO" id="GO:0005737">
    <property type="term" value="C:cytoplasm"/>
    <property type="evidence" value="ECO:0007669"/>
    <property type="project" value="InterPro"/>
</dbReference>
<evidence type="ECO:0000313" key="9">
    <source>
        <dbReference type="Proteomes" id="UP001214628"/>
    </source>
</evidence>
<keyword evidence="9" id="KW-1185">Reference proteome</keyword>
<accession>A0AAF0JI56</accession>
<dbReference type="InterPro" id="IPR001667">
    <property type="entry name" value="DDH_dom"/>
</dbReference>
<dbReference type="GO" id="GO:0046872">
    <property type="term" value="F:metal ion binding"/>
    <property type="evidence" value="ECO:0007669"/>
    <property type="project" value="UniProtKB-KW"/>
</dbReference>
<dbReference type="EMBL" id="CP118375">
    <property type="protein sequence ID" value="WFD41401.1"/>
    <property type="molecule type" value="Genomic_DNA"/>
</dbReference>
<evidence type="ECO:0000256" key="4">
    <source>
        <dbReference type="ARBA" id="ARBA00023211"/>
    </source>
</evidence>
<evidence type="ECO:0000256" key="2">
    <source>
        <dbReference type="ARBA" id="ARBA00022723"/>
    </source>
</evidence>
<evidence type="ECO:0000259" key="6">
    <source>
        <dbReference type="Pfam" id="PF01368"/>
    </source>
</evidence>
<sequence>MATSTIDLPRFLSWRKEQTLAYIQSAGPTSRLMLIMGNEAGDLDSAASAIAMSYLLTYYPEFGSQFGFYPGTMYAPLIQTPRTSLSQRRENLMVYDALNIPVDSLLCVDDLGVDPQLSNKLSLHEHMTFGIVDHARLGPEWGDIKPVELVVDHHEDENAHETARLRIVRSPSNDPVGSCSSIVANLFKQAAEQTDQRINRDVADLLLSAILLDTKNLRMTPSGKATPTDAAAYAYLIPHSSFRFFEPNRFHEAAQRYGVGSVTGMDAEPDDPSSVAPGASREAEEHTRDWAYALRTVKMRVDHLTSQDLLARDFKATWVNTAKQRRMLGLASVPISLISWLSGSYATNTPPENTSKDVAEEQWKQWWNSVDQFRIAKRLDVLVVLCSYSDRETGKGRRDLVLVYASSGQDQSSFSQVLEQLVMHPDPSLDLTPYVSPRIVDGMPEHAFGLTTDDRLNEHVHAAVFAQGNTKANRKVVQPVMVDVLSNIY</sequence>
<keyword evidence="2" id="KW-0479">Metal-binding</keyword>
<dbReference type="SUPFAM" id="SSF64182">
    <property type="entry name" value="DHH phosphoesterases"/>
    <property type="match status" value="1"/>
</dbReference>
<dbReference type="Gene3D" id="3.10.310.20">
    <property type="entry name" value="DHHA2 domain"/>
    <property type="match status" value="1"/>
</dbReference>
<keyword evidence="3 8" id="KW-0378">Hydrolase</keyword>
<keyword evidence="4" id="KW-0464">Manganese</keyword>
<dbReference type="Proteomes" id="UP001214628">
    <property type="component" value="Chromosome 1"/>
</dbReference>
<evidence type="ECO:0000256" key="5">
    <source>
        <dbReference type="SAM" id="MobiDB-lite"/>
    </source>
</evidence>
<evidence type="ECO:0000256" key="3">
    <source>
        <dbReference type="ARBA" id="ARBA00022801"/>
    </source>
</evidence>
<dbReference type="GO" id="GO:0004309">
    <property type="term" value="F:exopolyphosphatase activity"/>
    <property type="evidence" value="ECO:0007669"/>
    <property type="project" value="UniProtKB-EC"/>
</dbReference>
<evidence type="ECO:0000259" key="7">
    <source>
        <dbReference type="Pfam" id="PF02833"/>
    </source>
</evidence>
<dbReference type="PANTHER" id="PTHR12112">
    <property type="entry name" value="BNIP - RELATED"/>
    <property type="match status" value="1"/>
</dbReference>
<feature type="domain" description="DHHA2" evidence="7">
    <location>
        <begin position="294"/>
        <end position="481"/>
    </location>
</feature>
<feature type="region of interest" description="Disordered" evidence="5">
    <location>
        <begin position="264"/>
        <end position="283"/>
    </location>
</feature>
<dbReference type="Pfam" id="PF02833">
    <property type="entry name" value="DHHA2"/>
    <property type="match status" value="1"/>
</dbReference>
<dbReference type="EC" id="3.6.1.11" evidence="8"/>
<reference evidence="8" key="1">
    <citation type="submission" date="2023-02" db="EMBL/GenBank/DDBJ databases">
        <title>Mating type loci evolution in Malassezia.</title>
        <authorList>
            <person name="Coelho M.A."/>
        </authorList>
    </citation>
    <scope>NUCLEOTIDE SEQUENCE</scope>
    <source>
        <strain evidence="8">CBS 14136</strain>
    </source>
</reference>
<name>A0AAF0JI56_9BASI</name>
<dbReference type="InterPro" id="IPR038222">
    <property type="entry name" value="DHHA2_dom_sf"/>
</dbReference>
<evidence type="ECO:0000256" key="1">
    <source>
        <dbReference type="ARBA" id="ARBA00001936"/>
    </source>
</evidence>
<dbReference type="InterPro" id="IPR004097">
    <property type="entry name" value="DHHA2"/>
</dbReference>
<dbReference type="PANTHER" id="PTHR12112:SF39">
    <property type="entry name" value="EG:152A3.5 PROTEIN (FBGN0003116_PN PROTEIN)"/>
    <property type="match status" value="1"/>
</dbReference>
<proteinExistence type="predicted"/>
<dbReference type="Pfam" id="PF01368">
    <property type="entry name" value="DHH"/>
    <property type="match status" value="1"/>
</dbReference>
<dbReference type="InterPro" id="IPR038763">
    <property type="entry name" value="DHH_sf"/>
</dbReference>
<evidence type="ECO:0000313" key="8">
    <source>
        <dbReference type="EMBL" id="WFD41401.1"/>
    </source>
</evidence>
<dbReference type="Gene3D" id="3.90.1640.10">
    <property type="entry name" value="inorganic pyrophosphatase (n-terminal core)"/>
    <property type="match status" value="1"/>
</dbReference>